<comment type="caution">
    <text evidence="5">The sequence shown here is derived from an EMBL/GenBank/DDBJ whole genome shotgun (WGS) entry which is preliminary data.</text>
</comment>
<dbReference type="PROSITE" id="PS00134">
    <property type="entry name" value="TRYPSIN_HIS"/>
    <property type="match status" value="1"/>
</dbReference>
<dbReference type="AlphaFoldDB" id="A0A4U5LUS8"/>
<dbReference type="SUPFAM" id="SSF50494">
    <property type="entry name" value="Trypsin-like serine proteases"/>
    <property type="match status" value="1"/>
</dbReference>
<comment type="similarity">
    <text evidence="2">Belongs to the peptidase S1 family. CLIP subfamily.</text>
</comment>
<evidence type="ECO:0000256" key="2">
    <source>
        <dbReference type="ARBA" id="ARBA00024195"/>
    </source>
</evidence>
<organism evidence="5 6">
    <name type="scientific">Steinernema carpocapsae</name>
    <name type="common">Entomopathogenic nematode</name>
    <dbReference type="NCBI Taxonomy" id="34508"/>
    <lineage>
        <taxon>Eukaryota</taxon>
        <taxon>Metazoa</taxon>
        <taxon>Ecdysozoa</taxon>
        <taxon>Nematoda</taxon>
        <taxon>Chromadorea</taxon>
        <taxon>Rhabditida</taxon>
        <taxon>Tylenchina</taxon>
        <taxon>Panagrolaimomorpha</taxon>
        <taxon>Strongyloidoidea</taxon>
        <taxon>Steinernematidae</taxon>
        <taxon>Steinernema</taxon>
    </lineage>
</organism>
<dbReference type="PANTHER" id="PTHR24256">
    <property type="entry name" value="TRYPTASE-RELATED"/>
    <property type="match status" value="1"/>
</dbReference>
<dbReference type="SMART" id="SM00020">
    <property type="entry name" value="Tryp_SPc"/>
    <property type="match status" value="1"/>
</dbReference>
<gene>
    <name evidence="5" type="ORF">L596_029482</name>
</gene>
<dbReference type="Pfam" id="PF00089">
    <property type="entry name" value="Trypsin"/>
    <property type="match status" value="1"/>
</dbReference>
<feature type="domain" description="Peptidase S1" evidence="4">
    <location>
        <begin position="74"/>
        <end position="332"/>
    </location>
</feature>
<feature type="signal peptide" evidence="3">
    <location>
        <begin position="1"/>
        <end position="19"/>
    </location>
</feature>
<reference evidence="5 6" key="1">
    <citation type="journal article" date="2015" name="Genome Biol.">
        <title>Comparative genomics of Steinernema reveals deeply conserved gene regulatory networks.</title>
        <authorList>
            <person name="Dillman A.R."/>
            <person name="Macchietto M."/>
            <person name="Porter C.F."/>
            <person name="Rogers A."/>
            <person name="Williams B."/>
            <person name="Antoshechkin I."/>
            <person name="Lee M.M."/>
            <person name="Goodwin Z."/>
            <person name="Lu X."/>
            <person name="Lewis E.E."/>
            <person name="Goodrich-Blair H."/>
            <person name="Stock S.P."/>
            <person name="Adams B.J."/>
            <person name="Sternberg P.W."/>
            <person name="Mortazavi A."/>
        </authorList>
    </citation>
    <scope>NUCLEOTIDE SEQUENCE [LARGE SCALE GENOMIC DNA]</scope>
    <source>
        <strain evidence="5 6">ALL</strain>
    </source>
</reference>
<dbReference type="PROSITE" id="PS50240">
    <property type="entry name" value="TRYPSIN_DOM"/>
    <property type="match status" value="1"/>
</dbReference>
<reference evidence="5 6" key="2">
    <citation type="journal article" date="2019" name="G3 (Bethesda)">
        <title>Hybrid Assembly of the Genome of the Entomopathogenic Nematode Steinernema carpocapsae Identifies the X-Chromosome.</title>
        <authorList>
            <person name="Serra L."/>
            <person name="Macchietto M."/>
            <person name="Macias-Munoz A."/>
            <person name="McGill C.J."/>
            <person name="Rodriguez I.M."/>
            <person name="Rodriguez B."/>
            <person name="Murad R."/>
            <person name="Mortazavi A."/>
        </authorList>
    </citation>
    <scope>NUCLEOTIDE SEQUENCE [LARGE SCALE GENOMIC DNA]</scope>
    <source>
        <strain evidence="5 6">ALL</strain>
    </source>
</reference>
<keyword evidence="6" id="KW-1185">Reference proteome</keyword>
<dbReference type="STRING" id="34508.A0A4U5LUS8"/>
<keyword evidence="3" id="KW-0732">Signal</keyword>
<dbReference type="GO" id="GO:0004252">
    <property type="term" value="F:serine-type endopeptidase activity"/>
    <property type="evidence" value="ECO:0007669"/>
    <property type="project" value="InterPro"/>
</dbReference>
<protein>
    <recommendedName>
        <fullName evidence="4">Peptidase S1 domain-containing protein</fullName>
    </recommendedName>
</protein>
<evidence type="ECO:0000256" key="3">
    <source>
        <dbReference type="SAM" id="SignalP"/>
    </source>
</evidence>
<sequence>MLRSVVFPTFLFTVSLVAAESEYKQPIEVNPNFLTIAGPGTSPTISKVSSKENEEIQQICGYDDRASGRPQYKISGGERAPIGRFPWAVAIAGYPDQVQQSKCGGTIISSKHFLSAAHCFCMNEEGRDFGCTYNPAKNLSKLIHYGGTCTRPGKHCGAANTQTATIKKIHFAQQHLRPHNGGDIAIVEIESNFTFDHKTKPLCIPKPYNNDSNLEEYSVVTSYGYGKDVNEEESDSLAYIDFPLKTLTFVKKYSYNTLYDFVEIDTDKGIKGICKSDSGSGLQGSRKQDGRKFFLGIHSKGRGPCGRLYYYKSSYVPFYTKSICDNTGVCPF</sequence>
<dbReference type="Proteomes" id="UP000298663">
    <property type="component" value="Unassembled WGS sequence"/>
</dbReference>
<dbReference type="InterPro" id="IPR001314">
    <property type="entry name" value="Peptidase_S1A"/>
</dbReference>
<keyword evidence="1" id="KW-1015">Disulfide bond</keyword>
<evidence type="ECO:0000259" key="4">
    <source>
        <dbReference type="PROSITE" id="PS50240"/>
    </source>
</evidence>
<dbReference type="InterPro" id="IPR009003">
    <property type="entry name" value="Peptidase_S1_PA"/>
</dbReference>
<dbReference type="EMBL" id="AZBU02000012">
    <property type="protein sequence ID" value="TKR59872.1"/>
    <property type="molecule type" value="Genomic_DNA"/>
</dbReference>
<dbReference type="InterPro" id="IPR001254">
    <property type="entry name" value="Trypsin_dom"/>
</dbReference>
<evidence type="ECO:0000313" key="6">
    <source>
        <dbReference type="Proteomes" id="UP000298663"/>
    </source>
</evidence>
<dbReference type="Gene3D" id="2.40.10.10">
    <property type="entry name" value="Trypsin-like serine proteases"/>
    <property type="match status" value="1"/>
</dbReference>
<dbReference type="GO" id="GO:0006508">
    <property type="term" value="P:proteolysis"/>
    <property type="evidence" value="ECO:0007669"/>
    <property type="project" value="InterPro"/>
</dbReference>
<feature type="chain" id="PRO_5020998668" description="Peptidase S1 domain-containing protein" evidence="3">
    <location>
        <begin position="20"/>
        <end position="332"/>
    </location>
</feature>
<dbReference type="PRINTS" id="PR00722">
    <property type="entry name" value="CHYMOTRYPSIN"/>
</dbReference>
<dbReference type="InterPro" id="IPR043504">
    <property type="entry name" value="Peptidase_S1_PA_chymotrypsin"/>
</dbReference>
<dbReference type="InterPro" id="IPR018114">
    <property type="entry name" value="TRYPSIN_HIS"/>
</dbReference>
<evidence type="ECO:0000313" key="5">
    <source>
        <dbReference type="EMBL" id="TKR59872.1"/>
    </source>
</evidence>
<accession>A0A4U5LUS8</accession>
<proteinExistence type="inferred from homology"/>
<dbReference type="InterPro" id="IPR051487">
    <property type="entry name" value="Ser/Thr_Proteases_Immune/Dev"/>
</dbReference>
<evidence type="ECO:0000256" key="1">
    <source>
        <dbReference type="ARBA" id="ARBA00023157"/>
    </source>
</evidence>
<name>A0A4U5LUS8_STECR</name>
<dbReference type="OrthoDB" id="7754674at2759"/>